<dbReference type="Proteomes" id="UP000255066">
    <property type="component" value="Unassembled WGS sequence"/>
</dbReference>
<protein>
    <recommendedName>
        <fullName evidence="2 6">Malonyl CoA-acyl carrier protein transacylase</fullName>
        <ecNumber evidence="1 6">2.3.1.39</ecNumber>
    </recommendedName>
</protein>
<dbReference type="RefSeq" id="WP_058522945.1">
    <property type="nucleotide sequence ID" value="NZ_CAAAHV010000012.1"/>
</dbReference>
<dbReference type="InterPro" id="IPR050858">
    <property type="entry name" value="Mal-CoA-ACP_Trans/PKS_FabD"/>
</dbReference>
<dbReference type="SUPFAM" id="SSF52151">
    <property type="entry name" value="FabD/lysophospholipase-like"/>
    <property type="match status" value="1"/>
</dbReference>
<dbReference type="Proteomes" id="UP000054735">
    <property type="component" value="Unassembled WGS sequence"/>
</dbReference>
<dbReference type="OrthoDB" id="9808564at2"/>
<reference evidence="9 11" key="1">
    <citation type="submission" date="2015-11" db="EMBL/GenBank/DDBJ databases">
        <title>Genomic analysis of 38 Legionella species identifies large and diverse effector repertoires.</title>
        <authorList>
            <person name="Burstein D."/>
            <person name="Amaro F."/>
            <person name="Zusman T."/>
            <person name="Lifshitz Z."/>
            <person name="Cohen O."/>
            <person name="Gilbert J.A."/>
            <person name="Pupko T."/>
            <person name="Shuman H.A."/>
            <person name="Segal G."/>
        </authorList>
    </citation>
    <scope>NUCLEOTIDE SEQUENCE [LARGE SCALE GENOMIC DNA]</scope>
    <source>
        <strain evidence="9 11">CDC#1407-AL-14</strain>
    </source>
</reference>
<dbReference type="PANTHER" id="PTHR42681:SF1">
    <property type="entry name" value="MALONYL-COA-ACYL CARRIER PROTEIN TRANSACYLASE, MITOCHONDRIAL"/>
    <property type="match status" value="1"/>
</dbReference>
<evidence type="ECO:0000313" key="9">
    <source>
        <dbReference type="EMBL" id="KTC74380.1"/>
    </source>
</evidence>
<keyword evidence="11" id="KW-1185">Reference proteome</keyword>
<dbReference type="STRING" id="28083.Lbir_0845"/>
<dbReference type="GO" id="GO:0005829">
    <property type="term" value="C:cytosol"/>
    <property type="evidence" value="ECO:0007669"/>
    <property type="project" value="TreeGrafter"/>
</dbReference>
<dbReference type="FunFam" id="3.30.70.250:FF:000001">
    <property type="entry name" value="Malonyl CoA-acyl carrier protein transacylase"/>
    <property type="match status" value="1"/>
</dbReference>
<evidence type="ECO:0000313" key="10">
    <source>
        <dbReference type="EMBL" id="STX31705.1"/>
    </source>
</evidence>
<dbReference type="InterPro" id="IPR014043">
    <property type="entry name" value="Acyl_transferase_dom"/>
</dbReference>
<name>A0A378IAA6_9GAMM</name>
<dbReference type="Gene3D" id="3.30.70.250">
    <property type="entry name" value="Malonyl-CoA ACP transacylase, ACP-binding"/>
    <property type="match status" value="1"/>
</dbReference>
<dbReference type="InterPro" id="IPR024925">
    <property type="entry name" value="Malonyl_CoA-ACP_transAc"/>
</dbReference>
<dbReference type="InterPro" id="IPR004410">
    <property type="entry name" value="Malonyl_CoA-ACP_transAc_FabD"/>
</dbReference>
<dbReference type="NCBIfam" id="TIGR00128">
    <property type="entry name" value="fabD"/>
    <property type="match status" value="1"/>
</dbReference>
<dbReference type="PANTHER" id="PTHR42681">
    <property type="entry name" value="MALONYL-COA-ACYL CARRIER PROTEIN TRANSACYLASE, MITOCHONDRIAL"/>
    <property type="match status" value="1"/>
</dbReference>
<dbReference type="GO" id="GO:0006633">
    <property type="term" value="P:fatty acid biosynthetic process"/>
    <property type="evidence" value="ECO:0007669"/>
    <property type="project" value="TreeGrafter"/>
</dbReference>
<dbReference type="SUPFAM" id="SSF55048">
    <property type="entry name" value="Probable ACP-binding domain of malonyl-CoA ACP transacylase"/>
    <property type="match status" value="1"/>
</dbReference>
<evidence type="ECO:0000256" key="4">
    <source>
        <dbReference type="ARBA" id="ARBA00023315"/>
    </source>
</evidence>
<dbReference type="EC" id="2.3.1.39" evidence="1 6"/>
<dbReference type="PIRSF" id="PIRSF000446">
    <property type="entry name" value="Mct"/>
    <property type="match status" value="1"/>
</dbReference>
<proteinExistence type="inferred from homology"/>
<organism evidence="10 12">
    <name type="scientific">Legionella birminghamensis</name>
    <dbReference type="NCBI Taxonomy" id="28083"/>
    <lineage>
        <taxon>Bacteria</taxon>
        <taxon>Pseudomonadati</taxon>
        <taxon>Pseudomonadota</taxon>
        <taxon>Gammaproteobacteria</taxon>
        <taxon>Legionellales</taxon>
        <taxon>Legionellaceae</taxon>
        <taxon>Legionella</taxon>
    </lineage>
</organism>
<dbReference type="InterPro" id="IPR001227">
    <property type="entry name" value="Ac_transferase_dom_sf"/>
</dbReference>
<keyword evidence="4 6" id="KW-0012">Acyltransferase</keyword>
<keyword evidence="3 6" id="KW-0808">Transferase</keyword>
<reference evidence="10 12" key="2">
    <citation type="submission" date="2018-06" db="EMBL/GenBank/DDBJ databases">
        <authorList>
            <consortium name="Pathogen Informatics"/>
            <person name="Doyle S."/>
        </authorList>
    </citation>
    <scope>NUCLEOTIDE SEQUENCE [LARGE SCALE GENOMIC DNA]</scope>
    <source>
        <strain evidence="10 12">NCTC12437</strain>
    </source>
</reference>
<dbReference type="AlphaFoldDB" id="A0A378IAA6"/>
<accession>A0A378IAA6</accession>
<dbReference type="EMBL" id="UGNW01000001">
    <property type="protein sequence ID" value="STX31705.1"/>
    <property type="molecule type" value="Genomic_DNA"/>
</dbReference>
<dbReference type="InterPro" id="IPR016036">
    <property type="entry name" value="Malonyl_transacylase_ACP-bd"/>
</dbReference>
<evidence type="ECO:0000256" key="5">
    <source>
        <dbReference type="ARBA" id="ARBA00048462"/>
    </source>
</evidence>
<dbReference type="InterPro" id="IPR016035">
    <property type="entry name" value="Acyl_Trfase/lysoPLipase"/>
</dbReference>
<evidence type="ECO:0000256" key="1">
    <source>
        <dbReference type="ARBA" id="ARBA00013258"/>
    </source>
</evidence>
<feature type="domain" description="Malonyl-CoA:ACP transacylase (MAT)" evidence="8">
    <location>
        <begin position="7"/>
        <end position="306"/>
    </location>
</feature>
<evidence type="ECO:0000256" key="3">
    <source>
        <dbReference type="ARBA" id="ARBA00022679"/>
    </source>
</evidence>
<feature type="active site" evidence="7">
    <location>
        <position position="202"/>
    </location>
</feature>
<feature type="active site" evidence="7">
    <location>
        <position position="92"/>
    </location>
</feature>
<evidence type="ECO:0000259" key="8">
    <source>
        <dbReference type="SMART" id="SM00827"/>
    </source>
</evidence>
<dbReference type="SMART" id="SM00827">
    <property type="entry name" value="PKS_AT"/>
    <property type="match status" value="1"/>
</dbReference>
<dbReference type="GO" id="GO:0004314">
    <property type="term" value="F:[acyl-carrier-protein] S-malonyltransferase activity"/>
    <property type="evidence" value="ECO:0007669"/>
    <property type="project" value="UniProtKB-EC"/>
</dbReference>
<dbReference type="EMBL" id="LNXT01000010">
    <property type="protein sequence ID" value="KTC74380.1"/>
    <property type="molecule type" value="Genomic_DNA"/>
</dbReference>
<evidence type="ECO:0000313" key="12">
    <source>
        <dbReference type="Proteomes" id="UP000255066"/>
    </source>
</evidence>
<dbReference type="Gene3D" id="3.40.366.10">
    <property type="entry name" value="Malonyl-Coenzyme A Acyl Carrier Protein, domain 2"/>
    <property type="match status" value="1"/>
</dbReference>
<evidence type="ECO:0000313" key="11">
    <source>
        <dbReference type="Proteomes" id="UP000054735"/>
    </source>
</evidence>
<evidence type="ECO:0000256" key="7">
    <source>
        <dbReference type="PIRSR" id="PIRSR000446-1"/>
    </source>
</evidence>
<comment type="similarity">
    <text evidence="6">Belongs to the fabD family.</text>
</comment>
<evidence type="ECO:0000256" key="6">
    <source>
        <dbReference type="PIRNR" id="PIRNR000446"/>
    </source>
</evidence>
<sequence length="317" mass="34352">MANLAFVFPGQGSQSVGMLAELGEAYPLVKDTFKLVSDELGYDLWQLVQNGPESRLSQTEYTQVAMLTADVAVFNVLKQHDIPRPRFMAGHSLGEYAALVCAKALDLRTAAKLVEKRGQLMQQTVPLGAGAMAAIVGLSDEQVIELCQQSSDQQFKVSPANYNAIGQVVIAGHSSAVEKAILQAEKSGAKLAKLIPVSVPCHCDLLMDAAQAFEAHLNAANFRTPELPVVSNVNLAVYQSIQQIKSLLKEQLYSPVRWVETIQLFKANGVEHIIECGPGRVLSGLTKRIDRSLSAACVYDTESMDAALSQWETSECC</sequence>
<evidence type="ECO:0000256" key="2">
    <source>
        <dbReference type="ARBA" id="ARBA00018953"/>
    </source>
</evidence>
<gene>
    <name evidence="10" type="primary">fabD</name>
    <name evidence="9" type="ORF">Lbir_0845</name>
    <name evidence="10" type="ORF">NCTC12437_01479</name>
</gene>
<comment type="catalytic activity">
    <reaction evidence="5 6">
        <text>holo-[ACP] + malonyl-CoA = malonyl-[ACP] + CoA</text>
        <dbReference type="Rhea" id="RHEA:41792"/>
        <dbReference type="Rhea" id="RHEA-COMP:9623"/>
        <dbReference type="Rhea" id="RHEA-COMP:9685"/>
        <dbReference type="ChEBI" id="CHEBI:57287"/>
        <dbReference type="ChEBI" id="CHEBI:57384"/>
        <dbReference type="ChEBI" id="CHEBI:64479"/>
        <dbReference type="ChEBI" id="CHEBI:78449"/>
        <dbReference type="EC" id="2.3.1.39"/>
    </reaction>
</comment>
<dbReference type="Pfam" id="PF00698">
    <property type="entry name" value="Acyl_transf_1"/>
    <property type="match status" value="1"/>
</dbReference>